<protein>
    <submittedName>
        <fullName evidence="1">Uncharacterized protein</fullName>
    </submittedName>
</protein>
<accession>A0A9D4JPK5</accession>
<sequence length="90" mass="10469">MFRDSVTLTLLRLLTSSTASRSFPRQLKVTSRVHHSPSVFKTVQRQARLFSTYMYIYCQDVLEIFSRTTRSMRSCKGMTRTSVVRGRQAD</sequence>
<reference evidence="1" key="2">
    <citation type="submission" date="2020-11" db="EMBL/GenBank/DDBJ databases">
        <authorList>
            <person name="McCartney M.A."/>
            <person name="Auch B."/>
            <person name="Kono T."/>
            <person name="Mallez S."/>
            <person name="Becker A."/>
            <person name="Gohl D.M."/>
            <person name="Silverstein K.A.T."/>
            <person name="Koren S."/>
            <person name="Bechman K.B."/>
            <person name="Herman A."/>
            <person name="Abrahante J.E."/>
            <person name="Garbe J."/>
        </authorList>
    </citation>
    <scope>NUCLEOTIDE SEQUENCE</scope>
    <source>
        <strain evidence="1">Duluth1</strain>
        <tissue evidence="1">Whole animal</tissue>
    </source>
</reference>
<proteinExistence type="predicted"/>
<name>A0A9D4JPK5_DREPO</name>
<dbReference type="AlphaFoldDB" id="A0A9D4JPK5"/>
<gene>
    <name evidence="1" type="ORF">DPMN_121500</name>
</gene>
<evidence type="ECO:0000313" key="1">
    <source>
        <dbReference type="EMBL" id="KAH3819756.1"/>
    </source>
</evidence>
<keyword evidence="2" id="KW-1185">Reference proteome</keyword>
<reference evidence="1" key="1">
    <citation type="journal article" date="2019" name="bioRxiv">
        <title>The Genome of the Zebra Mussel, Dreissena polymorpha: A Resource for Invasive Species Research.</title>
        <authorList>
            <person name="McCartney M.A."/>
            <person name="Auch B."/>
            <person name="Kono T."/>
            <person name="Mallez S."/>
            <person name="Zhang Y."/>
            <person name="Obille A."/>
            <person name="Becker A."/>
            <person name="Abrahante J.E."/>
            <person name="Garbe J."/>
            <person name="Badalamenti J.P."/>
            <person name="Herman A."/>
            <person name="Mangelson H."/>
            <person name="Liachko I."/>
            <person name="Sullivan S."/>
            <person name="Sone E.D."/>
            <person name="Koren S."/>
            <person name="Silverstein K.A.T."/>
            <person name="Beckman K.B."/>
            <person name="Gohl D.M."/>
        </authorList>
    </citation>
    <scope>NUCLEOTIDE SEQUENCE</scope>
    <source>
        <strain evidence="1">Duluth1</strain>
        <tissue evidence="1">Whole animal</tissue>
    </source>
</reference>
<comment type="caution">
    <text evidence="1">The sequence shown here is derived from an EMBL/GenBank/DDBJ whole genome shotgun (WGS) entry which is preliminary data.</text>
</comment>
<dbReference type="EMBL" id="JAIWYP010000005">
    <property type="protein sequence ID" value="KAH3819756.1"/>
    <property type="molecule type" value="Genomic_DNA"/>
</dbReference>
<dbReference type="Proteomes" id="UP000828390">
    <property type="component" value="Unassembled WGS sequence"/>
</dbReference>
<organism evidence="1 2">
    <name type="scientific">Dreissena polymorpha</name>
    <name type="common">Zebra mussel</name>
    <name type="synonym">Mytilus polymorpha</name>
    <dbReference type="NCBI Taxonomy" id="45954"/>
    <lineage>
        <taxon>Eukaryota</taxon>
        <taxon>Metazoa</taxon>
        <taxon>Spiralia</taxon>
        <taxon>Lophotrochozoa</taxon>
        <taxon>Mollusca</taxon>
        <taxon>Bivalvia</taxon>
        <taxon>Autobranchia</taxon>
        <taxon>Heteroconchia</taxon>
        <taxon>Euheterodonta</taxon>
        <taxon>Imparidentia</taxon>
        <taxon>Neoheterodontei</taxon>
        <taxon>Myida</taxon>
        <taxon>Dreissenoidea</taxon>
        <taxon>Dreissenidae</taxon>
        <taxon>Dreissena</taxon>
    </lineage>
</organism>
<evidence type="ECO:0000313" key="2">
    <source>
        <dbReference type="Proteomes" id="UP000828390"/>
    </source>
</evidence>